<evidence type="ECO:0000259" key="1">
    <source>
        <dbReference type="Pfam" id="PF20155"/>
    </source>
</evidence>
<reference evidence="2 3" key="1">
    <citation type="submission" date="2023-05" db="EMBL/GenBank/DDBJ databases">
        <title>Metabolic capabilities are highly conserved among human nasal-associated Corynebacterium species in pangenomic analyses.</title>
        <authorList>
            <person name="Tran T.H."/>
            <person name="Roberts A.Q."/>
            <person name="Escapa I.F."/>
            <person name="Gao W."/>
            <person name="Conlan S."/>
            <person name="Kong H."/>
            <person name="Segre J.A."/>
            <person name="Kelly M.S."/>
            <person name="Lemon K.P."/>
        </authorList>
    </citation>
    <scope>NUCLEOTIDE SEQUENCE [LARGE SCALE GENOMIC DNA]</scope>
    <source>
        <strain evidence="2 3">KPL3802</strain>
    </source>
</reference>
<protein>
    <submittedName>
        <fullName evidence="2">Tape measure protein</fullName>
    </submittedName>
</protein>
<comment type="caution">
    <text evidence="2">The sequence shown here is derived from an EMBL/GenBank/DDBJ whole genome shotgun (WGS) entry which is preliminary data.</text>
</comment>
<dbReference type="InterPro" id="IPR013491">
    <property type="entry name" value="Tape_meas_N"/>
</dbReference>
<gene>
    <name evidence="2" type="ORF">QPX34_06945</name>
</gene>
<sequence>MAGVELANAWVTIIPDTSKIAPKIKSAFGDVEPAVQKKGTSIGTGLSNAMGKALKVGAASVGVAAGAALSGSIAKGFSRLNATSNAEKKLEALGNSATDVAGIMDNALASVKGTAFGIGEAAGTAATMVASGIKPGQELETVLKGVADTASVAGTSMEDMGLIFGKAAAKGKLDGEVVAQLLERQIPVYDILSKKMGVASGDIADMVSKGEVDFKTFSEAMNEYVGGGAQKMAETFDGAFMNMGAAMGRFGETLLKPLYDASPALLAAVGGVFDGMKDAMSPAMEQVGEKLGPAFESFAGIIEDRITPAMAGFAEWLGEIALKVTDVVVDPENWEKLGEAFSSLKDTAANLGPALGDLIGSLAAVSASVSVAVWKALADVLNALEPLISSVLVPLVEKIADVAAQNPGAVQAVVTAFLGFKGLSAIAGPVGSAVGIIKNLGGAAKFAGGAFKGASIGEAMLTLMSGANSANPAVSKMGKATAKTGRGLAKSSMAASATGKAFGKMGKVLSPVGKIFGTIGRAAMKAIKFINPWVAGFALLTGALTWFFTKTEWGQQIWESFTQAIGAGWDWLVEKFQAGIDWIQSTFGPIFSQIGDTISAAWDATVERITAGIDKVKEIFAGGLEFFQTGETTDLAAAFGLSEDSPIFTVMTFLRDKIVMLKDVAIEAWGLMKEKWAEFTTGFGQFYETWIAPVVDFIGEKFTGAKELAVEAWQAMQDKWAEFTQGFGEFYETWISPIVETMGEAFTVMGEVVSAAWTALGDAVSAVWNGVIKPVFDTFKQVAEIIFPAIASIVGTVVGAAFQNMGSVISTVWNSVIRPAWEVMKSVFGVVADVLTGNFDNLGNRFSELGSRIMGLVTGIFTGAWNLLRSVVTTALNAAGAIVDTFKETVIRMVNVAKGRIDDLINGFKAMPGKIKGAFANAGTWLLDAGRSIISGLAQGIRNAAGMVESAIRAVVPDNLERFIPNLHLGGVVPAFARGGVLPDIPGISRNERDPILGWSSEKKQPIARVEPGEFIVNREATRKNWRLLTAINGGKVDGQQGDIGLPRYANGGVVSYDQAYRFLKGESINGARPPRPLEGSAYVWGGGLNANWGDCSGTQSAEAALVAGVNTAGRKFATGTQGSWLGQHGFKRGRGPGKNAFETGYFNGGPWGGHTAGTLFDSQGRSVNFEMGGGRGNGQLGGPAAGSRHPQFTDVWWHPLKASSKTITGVESTSTSGVTVSTVDEKNNFQAEQIDWGEASKLATDWEKDERTKKNLRRWSAGIFDTGGILKPDHFAFNASGKPERILDPGLTVAVEQIAKVSPDLAKAMNNFANVNWAGVGTEMSVAFAGGNAGNKNLAAAVGDHVAERLTGYASFAGAQTRSIQRGDKIGAYLQNIGVVEGVDLADKIGNLVGIDGIKSTFGGVASAFEGLEDAASAEVDAAESVKQAEKNLARARKEGSPEDVKAAEEDLAKARGAVQMAATAMGQAQVAMMVELAALAIKLVKGIFQFIESKIQGVMKAHVEAFEAISDVMGAVGKLDETVLKLRESVTGLVIDQAMAQIELAAAARNVRMAQMDGVTAQLEATKTLAEAQADFDAQRKKDMRLAAMDYTDLSLAYDRFRWEMMGANEDMMDSMAAWSDESHALYSELLAAQVNQQLVQKQAQQASLEAAYKHTLAVLELNDVTANLEVAAKKLAVASSQAFGMDQVGATVGQRYANLMGEKAKLKADQASLKTWLNPVNWFTTMPANQRRIKQIDQQLKQLESMPEFKDFDKGTRRDIDKAVKSSGWMGFFGAGDKVEQMIKNSALGDASRALEQMEFEHRLIDLKANQDELRRKVEKNLAEVEYRKKNDPLETLIEGLKQEKDSHKTWAEYWRTDNENVRKALADLAKHQADSAAELKKMSAEPNKVVQISGESFTREQLEAAMRELGVRVERLENPRASASQVVASRR</sequence>
<dbReference type="EMBL" id="JASNUO010000006">
    <property type="protein sequence ID" value="MDK4247761.1"/>
    <property type="molecule type" value="Genomic_DNA"/>
</dbReference>
<accession>A0ABT7FRJ5</accession>
<dbReference type="Proteomes" id="UP001239414">
    <property type="component" value="Unassembled WGS sequence"/>
</dbReference>
<dbReference type="RefSeq" id="WP_284612661.1">
    <property type="nucleotide sequence ID" value="NZ_JASNUO010000006.1"/>
</dbReference>
<keyword evidence="3" id="KW-1185">Reference proteome</keyword>
<dbReference type="Pfam" id="PF20155">
    <property type="entry name" value="TMP_3"/>
    <property type="match status" value="1"/>
</dbReference>
<organism evidence="2 3">
    <name type="scientific">Corynebacterium accolens</name>
    <dbReference type="NCBI Taxonomy" id="38284"/>
    <lineage>
        <taxon>Bacteria</taxon>
        <taxon>Bacillati</taxon>
        <taxon>Actinomycetota</taxon>
        <taxon>Actinomycetes</taxon>
        <taxon>Mycobacteriales</taxon>
        <taxon>Corynebacteriaceae</taxon>
        <taxon>Corynebacterium</taxon>
    </lineage>
</organism>
<dbReference type="NCBIfam" id="TIGR02675">
    <property type="entry name" value="tape_meas_nterm"/>
    <property type="match status" value="1"/>
</dbReference>
<evidence type="ECO:0000313" key="2">
    <source>
        <dbReference type="EMBL" id="MDK4247761.1"/>
    </source>
</evidence>
<proteinExistence type="predicted"/>
<name>A0ABT7FRJ5_9CORY</name>
<evidence type="ECO:0000313" key="3">
    <source>
        <dbReference type="Proteomes" id="UP001239414"/>
    </source>
</evidence>
<feature type="domain" description="Tape measure protein N-terminal" evidence="1">
    <location>
        <begin position="77"/>
        <end position="250"/>
    </location>
</feature>